<evidence type="ECO:0000313" key="10">
    <source>
        <dbReference type="Proteomes" id="UP000669060"/>
    </source>
</evidence>
<dbReference type="EMBL" id="JAELYA010000009">
    <property type="protein sequence ID" value="MBO3277722.1"/>
    <property type="molecule type" value="Genomic_DNA"/>
</dbReference>
<protein>
    <submittedName>
        <fullName evidence="9">Outer membrane protein transport protein</fullName>
    </submittedName>
</protein>
<feature type="chain" id="PRO_5046819440" evidence="8">
    <location>
        <begin position="24"/>
        <end position="450"/>
    </location>
</feature>
<evidence type="ECO:0000256" key="1">
    <source>
        <dbReference type="ARBA" id="ARBA00004571"/>
    </source>
</evidence>
<feature type="signal peptide" evidence="8">
    <location>
        <begin position="1"/>
        <end position="23"/>
    </location>
</feature>
<gene>
    <name evidence="9" type="ORF">JFY56_21115</name>
</gene>
<reference evidence="9 10" key="1">
    <citation type="submission" date="2020-12" db="EMBL/GenBank/DDBJ databases">
        <title>Pseudomonas schmalbachii sp. nov. isolated from millipede gut.</title>
        <authorList>
            <person name="Shelomi M."/>
        </authorList>
    </citation>
    <scope>NUCLEOTIDE SEQUENCE [LARGE SCALE GENOMIC DNA]</scope>
    <source>
        <strain evidence="9 10">Milli4</strain>
    </source>
</reference>
<proteinExistence type="inferred from homology"/>
<dbReference type="PANTHER" id="PTHR35093">
    <property type="entry name" value="OUTER MEMBRANE PROTEIN NMB0088-RELATED"/>
    <property type="match status" value="1"/>
</dbReference>
<dbReference type="PANTHER" id="PTHR35093:SF8">
    <property type="entry name" value="OUTER MEMBRANE PROTEIN NMB0088-RELATED"/>
    <property type="match status" value="1"/>
</dbReference>
<accession>A0ABS3TVM9</accession>
<evidence type="ECO:0000313" key="9">
    <source>
        <dbReference type="EMBL" id="MBO3277722.1"/>
    </source>
</evidence>
<keyword evidence="3" id="KW-1134">Transmembrane beta strand</keyword>
<comment type="caution">
    <text evidence="9">The sequence shown here is derived from an EMBL/GenBank/DDBJ whole genome shotgun (WGS) entry which is preliminary data.</text>
</comment>
<evidence type="ECO:0000256" key="7">
    <source>
        <dbReference type="ARBA" id="ARBA00023237"/>
    </source>
</evidence>
<evidence type="ECO:0000256" key="6">
    <source>
        <dbReference type="ARBA" id="ARBA00023136"/>
    </source>
</evidence>
<name>A0ABS3TVM9_9PSED</name>
<dbReference type="InterPro" id="IPR005017">
    <property type="entry name" value="OMPP1/FadL/TodX"/>
</dbReference>
<comment type="similarity">
    <text evidence="2">Belongs to the OmpP1/FadL family.</text>
</comment>
<keyword evidence="7" id="KW-0998">Cell outer membrane</keyword>
<keyword evidence="6" id="KW-0472">Membrane</keyword>
<keyword evidence="10" id="KW-1185">Reference proteome</keyword>
<evidence type="ECO:0000256" key="5">
    <source>
        <dbReference type="ARBA" id="ARBA00022729"/>
    </source>
</evidence>
<evidence type="ECO:0000256" key="8">
    <source>
        <dbReference type="SAM" id="SignalP"/>
    </source>
</evidence>
<evidence type="ECO:0000256" key="4">
    <source>
        <dbReference type="ARBA" id="ARBA00022692"/>
    </source>
</evidence>
<dbReference type="Pfam" id="PF03349">
    <property type="entry name" value="Toluene_X"/>
    <property type="match status" value="1"/>
</dbReference>
<evidence type="ECO:0000256" key="2">
    <source>
        <dbReference type="ARBA" id="ARBA00008163"/>
    </source>
</evidence>
<dbReference type="RefSeq" id="WP_208316111.1">
    <property type="nucleotide sequence ID" value="NZ_JAELYA010000009.1"/>
</dbReference>
<sequence length="450" mass="47945">MKKTWLKSTLALTIGAISTHTLANGFQINEQSVSTAGTAYAGRASTPIDASTVFGNPAGLSKLKRTEISGGLALVAAKDDISDAQGGSRGANRALGTSKGDSVPLSAVPFGYFATPLDDKVTFGLGIYAPYGIVNDYESSFAGRSHGSNSRVRVITIQPTLAYKFNDRVSVGFGPTFNRIDGKLDSDLNTAPIPSAIGGNGQDTAVRIKGDDVAAGFNLGVMVDLSDDTTWGATYHSKVKYELEGSTKIKNAPNVPASALNPGLPAAPLGPLVNGKYDATLDITLPESVDTSITHKFDDRWTGYIGATWTRWSRLKSIVVDNTGFTNPIGQALFGTVSEELDWQDTWSGAIGASYQLDKQWVLRTGFAYDPSPARNDNRSVRIPVGDRKVFTLGAGYSPNDDLTIDVAYGYLWETTAGVNHEASSALQPAYSAKYDNTAHILGTQLTYRF</sequence>
<evidence type="ECO:0000256" key="3">
    <source>
        <dbReference type="ARBA" id="ARBA00022452"/>
    </source>
</evidence>
<dbReference type="Proteomes" id="UP000669060">
    <property type="component" value="Unassembled WGS sequence"/>
</dbReference>
<comment type="subcellular location">
    <subcellularLocation>
        <location evidence="1">Cell outer membrane</location>
        <topology evidence="1">Multi-pass membrane protein</topology>
    </subcellularLocation>
</comment>
<dbReference type="Gene3D" id="2.40.160.60">
    <property type="entry name" value="Outer membrane protein transport protein (OMPP1/FadL/TodX)"/>
    <property type="match status" value="1"/>
</dbReference>
<keyword evidence="5 8" id="KW-0732">Signal</keyword>
<keyword evidence="4" id="KW-0812">Transmembrane</keyword>
<dbReference type="SUPFAM" id="SSF56935">
    <property type="entry name" value="Porins"/>
    <property type="match status" value="1"/>
</dbReference>
<organism evidence="9 10">
    <name type="scientific">Pseudomonas schmalbachii</name>
    <dbReference type="NCBI Taxonomy" id="2816993"/>
    <lineage>
        <taxon>Bacteria</taxon>
        <taxon>Pseudomonadati</taxon>
        <taxon>Pseudomonadota</taxon>
        <taxon>Gammaproteobacteria</taxon>
        <taxon>Pseudomonadales</taxon>
        <taxon>Pseudomonadaceae</taxon>
        <taxon>Pseudomonas</taxon>
    </lineage>
</organism>